<dbReference type="PANTHER" id="PTHR47723:SF19">
    <property type="entry name" value="POLYNUCLEOTIDYL TRANSFERASE, RIBONUCLEASE H-LIKE SUPERFAMILY PROTEIN"/>
    <property type="match status" value="1"/>
</dbReference>
<feature type="domain" description="RNase H type-1" evidence="1">
    <location>
        <begin position="77"/>
        <end position="180"/>
    </location>
</feature>
<accession>A0AAF0PRV1</accession>
<dbReference type="GO" id="GO:0004523">
    <property type="term" value="F:RNA-DNA hybrid ribonuclease activity"/>
    <property type="evidence" value="ECO:0007669"/>
    <property type="project" value="InterPro"/>
</dbReference>
<dbReference type="InterPro" id="IPR044730">
    <property type="entry name" value="RNase_H-like_dom_plant"/>
</dbReference>
<sequence length="192" mass="21975">MASYILKIIPPIVLWALWRSRCNSKFDTEKPSILRSKSLITYKINQLIKAKFKGILTDENWEDIYLIFGKRGELWRRGVLRDSTSNVLMAFSLPLGTTTINQAEAYVLLFGLKWCIENGMNQIVVETDSLLLQNTINGIWTTSWRIEEIVRDIKSLVGLHGITTTHCYREANKVADKLASIGHSLESLKIYI</sequence>
<evidence type="ECO:0000313" key="3">
    <source>
        <dbReference type="Proteomes" id="UP001234989"/>
    </source>
</evidence>
<dbReference type="InterPro" id="IPR002156">
    <property type="entry name" value="RNaseH_domain"/>
</dbReference>
<dbReference type="InterPro" id="IPR053151">
    <property type="entry name" value="RNase_H-like"/>
</dbReference>
<evidence type="ECO:0000313" key="2">
    <source>
        <dbReference type="EMBL" id="WMV08040.1"/>
    </source>
</evidence>
<keyword evidence="3" id="KW-1185">Reference proteome</keyword>
<name>A0AAF0PRV1_SOLVR</name>
<dbReference type="InterPro" id="IPR036397">
    <property type="entry name" value="RNaseH_sf"/>
</dbReference>
<dbReference type="AlphaFoldDB" id="A0AAF0PRV1"/>
<dbReference type="SUPFAM" id="SSF53098">
    <property type="entry name" value="Ribonuclease H-like"/>
    <property type="match status" value="1"/>
</dbReference>
<evidence type="ECO:0000259" key="1">
    <source>
        <dbReference type="Pfam" id="PF13456"/>
    </source>
</evidence>
<reference evidence="2" key="1">
    <citation type="submission" date="2023-08" db="EMBL/GenBank/DDBJ databases">
        <title>A de novo genome assembly of Solanum verrucosum Schlechtendal, a Mexican diploid species geographically isolated from the other diploid A-genome species in potato relatives.</title>
        <authorList>
            <person name="Hosaka K."/>
        </authorList>
    </citation>
    <scope>NUCLEOTIDE SEQUENCE</scope>
    <source>
        <tissue evidence="2">Young leaves</tissue>
    </source>
</reference>
<gene>
    <name evidence="2" type="ORF">MTR67_001425</name>
</gene>
<dbReference type="CDD" id="cd06222">
    <property type="entry name" value="RNase_H_like"/>
    <property type="match status" value="1"/>
</dbReference>
<protein>
    <recommendedName>
        <fullName evidence="1">RNase H type-1 domain-containing protein</fullName>
    </recommendedName>
</protein>
<dbReference type="Proteomes" id="UP001234989">
    <property type="component" value="Chromosome 1"/>
</dbReference>
<dbReference type="GO" id="GO:0003676">
    <property type="term" value="F:nucleic acid binding"/>
    <property type="evidence" value="ECO:0007669"/>
    <property type="project" value="InterPro"/>
</dbReference>
<dbReference type="PANTHER" id="PTHR47723">
    <property type="entry name" value="OS05G0353850 PROTEIN"/>
    <property type="match status" value="1"/>
</dbReference>
<dbReference type="EMBL" id="CP133612">
    <property type="protein sequence ID" value="WMV08040.1"/>
    <property type="molecule type" value="Genomic_DNA"/>
</dbReference>
<dbReference type="Pfam" id="PF13456">
    <property type="entry name" value="RVT_3"/>
    <property type="match status" value="1"/>
</dbReference>
<proteinExistence type="predicted"/>
<dbReference type="InterPro" id="IPR012337">
    <property type="entry name" value="RNaseH-like_sf"/>
</dbReference>
<dbReference type="Gene3D" id="3.30.420.10">
    <property type="entry name" value="Ribonuclease H-like superfamily/Ribonuclease H"/>
    <property type="match status" value="1"/>
</dbReference>
<organism evidence="2 3">
    <name type="scientific">Solanum verrucosum</name>
    <dbReference type="NCBI Taxonomy" id="315347"/>
    <lineage>
        <taxon>Eukaryota</taxon>
        <taxon>Viridiplantae</taxon>
        <taxon>Streptophyta</taxon>
        <taxon>Embryophyta</taxon>
        <taxon>Tracheophyta</taxon>
        <taxon>Spermatophyta</taxon>
        <taxon>Magnoliopsida</taxon>
        <taxon>eudicotyledons</taxon>
        <taxon>Gunneridae</taxon>
        <taxon>Pentapetalae</taxon>
        <taxon>asterids</taxon>
        <taxon>lamiids</taxon>
        <taxon>Solanales</taxon>
        <taxon>Solanaceae</taxon>
        <taxon>Solanoideae</taxon>
        <taxon>Solaneae</taxon>
        <taxon>Solanum</taxon>
    </lineage>
</organism>